<dbReference type="KEGG" id="usu:LVJ78_05080"/>
<dbReference type="PANTHER" id="PTHR43300">
    <property type="entry name" value="ACETYLTRANSFERASE"/>
    <property type="match status" value="1"/>
</dbReference>
<dbReference type="Gene3D" id="2.160.10.10">
    <property type="entry name" value="Hexapeptide repeat proteins"/>
    <property type="match status" value="1"/>
</dbReference>
<evidence type="ECO:0000256" key="2">
    <source>
        <dbReference type="ARBA" id="ARBA00022679"/>
    </source>
</evidence>
<keyword evidence="9" id="KW-1185">Reference proteome</keyword>
<evidence type="ECO:0000313" key="10">
    <source>
        <dbReference type="Proteomes" id="UP000829756"/>
    </source>
</evidence>
<feature type="active site" description="Proton acceptor" evidence="4">
    <location>
        <position position="122"/>
    </location>
</feature>
<evidence type="ECO:0000313" key="8">
    <source>
        <dbReference type="EMBL" id="UOO80375.1"/>
    </source>
</evidence>
<dbReference type="Proteomes" id="UP000829756">
    <property type="component" value="Chromosome"/>
</dbReference>
<sequence>MKSPNLYIYGGGGHGQVVADIARSVGYQNISFLDDAHGRKFDEHLPKGDIIVAVGDNAVRERLGRKVAAAGFRLVSLVHPSAVISPDVILGNGVVVMPLAVINAGACVNEGAIINTAAVVEHDCIIGAYAHICPRVALAGNVTVGERVQVGIGSCVIQGLSIGANSIVGAGSVVVKNIAADVVAFGNPAQECRNLV</sequence>
<dbReference type="NCBIfam" id="TIGR03570">
    <property type="entry name" value="NeuD_NnaD"/>
    <property type="match status" value="1"/>
</dbReference>
<keyword evidence="3" id="KW-0677">Repeat</keyword>
<reference evidence="8" key="2">
    <citation type="submission" date="2021-12" db="EMBL/GenBank/DDBJ databases">
        <authorList>
            <person name="Veyrier F.J."/>
        </authorList>
    </citation>
    <scope>NUCLEOTIDE SEQUENCE</scope>
    <source>
        <strain evidence="8">1258/02</strain>
    </source>
</reference>
<evidence type="ECO:0000313" key="7">
    <source>
        <dbReference type="EMBL" id="TCO98854.1"/>
    </source>
</evidence>
<accession>A0AAE9GUX8</accession>
<dbReference type="PROSITE" id="PS00101">
    <property type="entry name" value="HEXAPEP_TRANSFERASES"/>
    <property type="match status" value="1"/>
</dbReference>
<feature type="binding site" evidence="5">
    <location>
        <position position="131"/>
    </location>
    <ligand>
        <name>acetyl-CoA</name>
        <dbReference type="ChEBI" id="CHEBI:57288"/>
    </ligand>
</feature>
<feature type="binding site" evidence="5">
    <location>
        <position position="55"/>
    </location>
    <ligand>
        <name>substrate</name>
    </ligand>
</feature>
<feature type="binding site" evidence="5">
    <location>
        <begin position="34"/>
        <end position="35"/>
    </location>
    <ligand>
        <name>substrate</name>
    </ligand>
</feature>
<dbReference type="InterPro" id="IPR011004">
    <property type="entry name" value="Trimer_LpxA-like_sf"/>
</dbReference>
<dbReference type="CDD" id="cd03360">
    <property type="entry name" value="LbH_AT_putative"/>
    <property type="match status" value="1"/>
</dbReference>
<feature type="binding site" evidence="5">
    <location>
        <position position="152"/>
    </location>
    <ligand>
        <name>acetyl-CoA</name>
        <dbReference type="ChEBI" id="CHEBI:57288"/>
    </ligand>
</feature>
<dbReference type="EMBL" id="CP091507">
    <property type="protein sequence ID" value="UOO80375.1"/>
    <property type="molecule type" value="Genomic_DNA"/>
</dbReference>
<evidence type="ECO:0000256" key="5">
    <source>
        <dbReference type="PIRSR" id="PIRSR620019-2"/>
    </source>
</evidence>
<comment type="similarity">
    <text evidence="1">Belongs to the transferase hexapeptide repeat family.</text>
</comment>
<dbReference type="GO" id="GO:0016740">
    <property type="term" value="F:transferase activity"/>
    <property type="evidence" value="ECO:0007669"/>
    <property type="project" value="UniProtKB-KW"/>
</dbReference>
<gene>
    <name evidence="7" type="ORF">EV680_1447</name>
    <name evidence="8" type="ORF">LVJ78_05080</name>
</gene>
<dbReference type="Pfam" id="PF17836">
    <property type="entry name" value="PglD_N"/>
    <property type="match status" value="1"/>
</dbReference>
<dbReference type="PANTHER" id="PTHR43300:SF7">
    <property type="entry name" value="UDP-N-ACETYLBACILLOSAMINE N-ACETYLTRANSFERASE"/>
    <property type="match status" value="1"/>
</dbReference>
<keyword evidence="2" id="KW-0808">Transferase</keyword>
<evidence type="ECO:0000313" key="9">
    <source>
        <dbReference type="Proteomes" id="UP000294721"/>
    </source>
</evidence>
<proteinExistence type="inferred from homology"/>
<evidence type="ECO:0000256" key="1">
    <source>
        <dbReference type="ARBA" id="ARBA00007274"/>
    </source>
</evidence>
<organism evidence="8 10">
    <name type="scientific">Uruburuella suis</name>
    <dbReference type="NCBI Taxonomy" id="252130"/>
    <lineage>
        <taxon>Bacteria</taxon>
        <taxon>Pseudomonadati</taxon>
        <taxon>Pseudomonadota</taxon>
        <taxon>Betaproteobacteria</taxon>
        <taxon>Neisseriales</taxon>
        <taxon>Neisseriaceae</taxon>
        <taxon>Uruburuella</taxon>
    </lineage>
</organism>
<dbReference type="InterPro" id="IPR020019">
    <property type="entry name" value="AcTrfase_PglD-like"/>
</dbReference>
<dbReference type="InterPro" id="IPR041561">
    <property type="entry name" value="PglD_N"/>
</dbReference>
<reference evidence="8" key="3">
    <citation type="journal article" date="2022" name="Res Sq">
        <title>Evolution of multicellular longitudinally dividing oral cavity symbionts (Neisseriaceae).</title>
        <authorList>
            <person name="Nyongesa S."/>
            <person name="Weber P."/>
            <person name="Bernet E."/>
            <person name="Pullido F."/>
            <person name="Nieckarz M."/>
            <person name="Delaby M."/>
            <person name="Nieves C."/>
            <person name="Viehboeck T."/>
            <person name="Krause N."/>
            <person name="Rivera-Millot A."/>
            <person name="Nakamura A."/>
            <person name="Vischer N."/>
            <person name="VanNieuwenhze M."/>
            <person name="Brun Y."/>
            <person name="Cava F."/>
            <person name="Bulgheresi S."/>
            <person name="Veyrier F."/>
        </authorList>
    </citation>
    <scope>NUCLEOTIDE SEQUENCE</scope>
    <source>
        <strain evidence="8">1258/02</strain>
    </source>
</reference>
<dbReference type="EMBL" id="SLXE01000044">
    <property type="protein sequence ID" value="TCO98854.1"/>
    <property type="molecule type" value="Genomic_DNA"/>
</dbReference>
<reference evidence="7 9" key="1">
    <citation type="submission" date="2019-03" db="EMBL/GenBank/DDBJ databases">
        <title>Genomic Encyclopedia of Type Strains, Phase IV (KMG-IV): sequencing the most valuable type-strain genomes for metagenomic binning, comparative biology and taxonomic classification.</title>
        <authorList>
            <person name="Goeker M."/>
        </authorList>
    </citation>
    <scope>NUCLEOTIDE SEQUENCE [LARGE SCALE GENOMIC DNA]</scope>
    <source>
        <strain evidence="7 9">DSM 17474</strain>
    </source>
</reference>
<protein>
    <submittedName>
        <fullName evidence="7 8">Acetyltransferase</fullName>
    </submittedName>
</protein>
<dbReference type="RefSeq" id="WP_132954819.1">
    <property type="nucleotide sequence ID" value="NZ_CALJUB010000064.1"/>
</dbReference>
<dbReference type="Proteomes" id="UP000294721">
    <property type="component" value="Unassembled WGS sequence"/>
</dbReference>
<evidence type="ECO:0000256" key="4">
    <source>
        <dbReference type="PIRSR" id="PIRSR620019-1"/>
    </source>
</evidence>
<dbReference type="InterPro" id="IPR050179">
    <property type="entry name" value="Trans_hexapeptide_repeat"/>
</dbReference>
<feature type="site" description="Increases basicity of active site His" evidence="4">
    <location>
        <position position="123"/>
    </location>
</feature>
<dbReference type="AlphaFoldDB" id="A0AAE9GUX8"/>
<name>A0AAE9GUX8_9NEIS</name>
<feature type="domain" description="PglD N-terminal" evidence="6">
    <location>
        <begin position="5"/>
        <end position="66"/>
    </location>
</feature>
<evidence type="ECO:0000256" key="3">
    <source>
        <dbReference type="ARBA" id="ARBA00022737"/>
    </source>
</evidence>
<dbReference type="Gene3D" id="3.40.50.20">
    <property type="match status" value="1"/>
</dbReference>
<evidence type="ECO:0000259" key="6">
    <source>
        <dbReference type="Pfam" id="PF17836"/>
    </source>
</evidence>
<dbReference type="InterPro" id="IPR018357">
    <property type="entry name" value="Hexapep_transf_CS"/>
</dbReference>
<dbReference type="SUPFAM" id="SSF51161">
    <property type="entry name" value="Trimeric LpxA-like enzymes"/>
    <property type="match status" value="1"/>
</dbReference>